<dbReference type="HOGENOM" id="CLU_1454249_0_0_1"/>
<reference evidence="2" key="2">
    <citation type="journal article" date="2013" name="PLoS Genet.">
        <title>Comparative genome structure, secondary metabolite, and effector coding capacity across Cochliobolus pathogens.</title>
        <authorList>
            <person name="Condon B.J."/>
            <person name="Leng Y."/>
            <person name="Wu D."/>
            <person name="Bushley K.E."/>
            <person name="Ohm R.A."/>
            <person name="Otillar R."/>
            <person name="Martin J."/>
            <person name="Schackwitz W."/>
            <person name="Grimwood J."/>
            <person name="MohdZainudin N."/>
            <person name="Xue C."/>
            <person name="Wang R."/>
            <person name="Manning V.A."/>
            <person name="Dhillon B."/>
            <person name="Tu Z.J."/>
            <person name="Steffenson B.J."/>
            <person name="Salamov A."/>
            <person name="Sun H."/>
            <person name="Lowry S."/>
            <person name="LaButti K."/>
            <person name="Han J."/>
            <person name="Copeland A."/>
            <person name="Lindquist E."/>
            <person name="Barry K."/>
            <person name="Schmutz J."/>
            <person name="Baker S.E."/>
            <person name="Ciuffetti L.M."/>
            <person name="Grigoriev I.V."/>
            <person name="Zhong S."/>
            <person name="Turgeon B.G."/>
        </authorList>
    </citation>
    <scope>NUCLEOTIDE SEQUENCE [LARGE SCALE GENOMIC DNA]</scope>
    <source>
        <strain evidence="2">C5 / ATCC 48332 / race O</strain>
    </source>
</reference>
<reference evidence="1 2" key="1">
    <citation type="journal article" date="2012" name="PLoS Pathog.">
        <title>Diverse lifestyles and strategies of plant pathogenesis encoded in the genomes of eighteen Dothideomycetes fungi.</title>
        <authorList>
            <person name="Ohm R.A."/>
            <person name="Feau N."/>
            <person name="Henrissat B."/>
            <person name="Schoch C.L."/>
            <person name="Horwitz B.A."/>
            <person name="Barry K.W."/>
            <person name="Condon B.J."/>
            <person name="Copeland A.C."/>
            <person name="Dhillon B."/>
            <person name="Glaser F."/>
            <person name="Hesse C.N."/>
            <person name="Kosti I."/>
            <person name="LaButti K."/>
            <person name="Lindquist E.A."/>
            <person name="Lucas S."/>
            <person name="Salamov A.A."/>
            <person name="Bradshaw R.E."/>
            <person name="Ciuffetti L."/>
            <person name="Hamelin R.C."/>
            <person name="Kema G.H.J."/>
            <person name="Lawrence C."/>
            <person name="Scott J.A."/>
            <person name="Spatafora J.W."/>
            <person name="Turgeon B.G."/>
            <person name="de Wit P.J.G.M."/>
            <person name="Zhong S."/>
            <person name="Goodwin S.B."/>
            <person name="Grigoriev I.V."/>
        </authorList>
    </citation>
    <scope>NUCLEOTIDE SEQUENCE [LARGE SCALE GENOMIC DNA]</scope>
    <source>
        <strain evidence="2">C5 / ATCC 48332 / race O</strain>
    </source>
</reference>
<proteinExistence type="predicted"/>
<dbReference type="EMBL" id="KB445586">
    <property type="protein sequence ID" value="EMD85888.1"/>
    <property type="molecule type" value="Genomic_DNA"/>
</dbReference>
<dbReference type="Proteomes" id="UP000016936">
    <property type="component" value="Unassembled WGS sequence"/>
</dbReference>
<dbReference type="STRING" id="701091.M2UD36"/>
<keyword evidence="2" id="KW-1185">Reference proteome</keyword>
<gene>
    <name evidence="1" type="ORF">COCHEDRAFT_1160833</name>
</gene>
<evidence type="ECO:0000313" key="1">
    <source>
        <dbReference type="EMBL" id="EMD85888.1"/>
    </source>
</evidence>
<protein>
    <submittedName>
        <fullName evidence="1">Uncharacterized protein</fullName>
    </submittedName>
</protein>
<evidence type="ECO:0000313" key="2">
    <source>
        <dbReference type="Proteomes" id="UP000016936"/>
    </source>
</evidence>
<accession>M2UD36</accession>
<organism evidence="1 2">
    <name type="scientific">Cochliobolus heterostrophus (strain C5 / ATCC 48332 / race O)</name>
    <name type="common">Southern corn leaf blight fungus</name>
    <name type="synonym">Bipolaris maydis</name>
    <dbReference type="NCBI Taxonomy" id="701091"/>
    <lineage>
        <taxon>Eukaryota</taxon>
        <taxon>Fungi</taxon>
        <taxon>Dikarya</taxon>
        <taxon>Ascomycota</taxon>
        <taxon>Pezizomycotina</taxon>
        <taxon>Dothideomycetes</taxon>
        <taxon>Pleosporomycetidae</taxon>
        <taxon>Pleosporales</taxon>
        <taxon>Pleosporineae</taxon>
        <taxon>Pleosporaceae</taxon>
        <taxon>Bipolaris</taxon>
    </lineage>
</organism>
<dbReference type="AlphaFoldDB" id="M2UD36"/>
<sequence length="186" mass="20631">MLKPLEKRTVLNNMIQIPEDERACDDEGGSLRTKIYACEFGHAIALRFLEHLQTMAAPSRLETLDSKPVGEGLSSVRNSFNTLSDNVDIERTKPLLRAVLENEPDEVIWNSTYDAVSESMPPPRPTSFFQHPSLSVNTGSFANSTEHRKHVDDVLRHLYVGIPGFAEAFFGDVPGLRAVVQAVLVA</sequence>
<dbReference type="OrthoDB" id="5412283at2759"/>
<name>M2UD36_COCH5</name>